<name>A0ABY6LG90_9ARAC</name>
<sequence length="176" mass="20544">MVFRNGGKPSREDRWYWNGKPLMLTRRYNYLGYPLKSSFEPLHWIQGIIGHPIYPTHVPSLSIEDWFQAAQYIRASNVPISPNLPSESPSSQPRLKRRKLRCQIGYPRNYEVITEDGTTAKRHHDQLMRTLSKGEVEETVEGFDQEKEDDPEKGKEETIPTGRPVRSRRPPERLIC</sequence>
<evidence type="ECO:0000256" key="1">
    <source>
        <dbReference type="SAM" id="MobiDB-lite"/>
    </source>
</evidence>
<dbReference type="EMBL" id="CP092880">
    <property type="protein sequence ID" value="UYV80078.1"/>
    <property type="molecule type" value="Genomic_DNA"/>
</dbReference>
<organism evidence="2 3">
    <name type="scientific">Cordylochernes scorpioides</name>
    <dbReference type="NCBI Taxonomy" id="51811"/>
    <lineage>
        <taxon>Eukaryota</taxon>
        <taxon>Metazoa</taxon>
        <taxon>Ecdysozoa</taxon>
        <taxon>Arthropoda</taxon>
        <taxon>Chelicerata</taxon>
        <taxon>Arachnida</taxon>
        <taxon>Pseudoscorpiones</taxon>
        <taxon>Cheliferoidea</taxon>
        <taxon>Chernetidae</taxon>
        <taxon>Cordylochernes</taxon>
    </lineage>
</organism>
<accession>A0ABY6LG90</accession>
<feature type="region of interest" description="Disordered" evidence="1">
    <location>
        <begin position="131"/>
        <end position="176"/>
    </location>
</feature>
<feature type="compositionally biased region" description="Acidic residues" evidence="1">
    <location>
        <begin position="137"/>
        <end position="149"/>
    </location>
</feature>
<reference evidence="2 3" key="1">
    <citation type="submission" date="2022-01" db="EMBL/GenBank/DDBJ databases">
        <title>A chromosomal length assembly of Cordylochernes scorpioides.</title>
        <authorList>
            <person name="Zeh D."/>
            <person name="Zeh J."/>
        </authorList>
    </citation>
    <scope>NUCLEOTIDE SEQUENCE [LARGE SCALE GENOMIC DNA]</scope>
    <source>
        <strain evidence="2">IN4F17</strain>
        <tissue evidence="2">Whole Body</tissue>
    </source>
</reference>
<feature type="compositionally biased region" description="Polar residues" evidence="1">
    <location>
        <begin position="78"/>
        <end position="93"/>
    </location>
</feature>
<keyword evidence="3" id="KW-1185">Reference proteome</keyword>
<proteinExistence type="predicted"/>
<evidence type="ECO:0000313" key="2">
    <source>
        <dbReference type="EMBL" id="UYV80078.1"/>
    </source>
</evidence>
<gene>
    <name evidence="2" type="ORF">LAZ67_18001614</name>
</gene>
<dbReference type="Proteomes" id="UP001235939">
    <property type="component" value="Chromosome 18"/>
</dbReference>
<evidence type="ECO:0000313" key="3">
    <source>
        <dbReference type="Proteomes" id="UP001235939"/>
    </source>
</evidence>
<protein>
    <submittedName>
        <fullName evidence="2">Uncharacterized protein</fullName>
    </submittedName>
</protein>
<feature type="region of interest" description="Disordered" evidence="1">
    <location>
        <begin position="78"/>
        <end position="97"/>
    </location>
</feature>